<proteinExistence type="predicted"/>
<dbReference type="AlphaFoldDB" id="A0A1R3SW64"/>
<evidence type="ECO:0000313" key="2">
    <source>
        <dbReference type="Proteomes" id="UP000187464"/>
    </source>
</evidence>
<sequence length="77" mass="9029">MKKYKIAISNEVYRDLENIGDFILSKYTQNTVDNYLKGLYEDISTLEYLAGVLPYSEWKTVKQINPKGKRLLSKNKH</sequence>
<accession>A0A1R3SW64</accession>
<reference evidence="1 2" key="1">
    <citation type="submission" date="2016-08" db="EMBL/GenBank/DDBJ databases">
        <authorList>
            <person name="Seilhamer J.J."/>
        </authorList>
    </citation>
    <scope>NUCLEOTIDE SEQUENCE [LARGE SCALE GENOMIC DNA]</scope>
    <source>
        <strain evidence="1">M3/6</strain>
    </source>
</reference>
<keyword evidence="2" id="KW-1185">Reference proteome</keyword>
<dbReference type="STRING" id="1642647.PSM36_0965"/>
<evidence type="ECO:0000313" key="1">
    <source>
        <dbReference type="EMBL" id="SCD19791.1"/>
    </source>
</evidence>
<gene>
    <name evidence="1" type="ORF">PSM36_0965</name>
</gene>
<dbReference type="Proteomes" id="UP000187464">
    <property type="component" value="Chromosome I"/>
</dbReference>
<dbReference type="RefSeq" id="WP_076929328.1">
    <property type="nucleotide sequence ID" value="NZ_LT605205.1"/>
</dbReference>
<evidence type="ECO:0008006" key="3">
    <source>
        <dbReference type="Google" id="ProtNLM"/>
    </source>
</evidence>
<dbReference type="KEGG" id="psac:PSM36_0965"/>
<name>A0A1R3SW64_9BACT</name>
<protein>
    <recommendedName>
        <fullName evidence="3">Type II toxin-antitoxin system RelE/ParE family toxin</fullName>
    </recommendedName>
</protein>
<dbReference type="EMBL" id="LT605205">
    <property type="protein sequence ID" value="SCD19791.1"/>
    <property type="molecule type" value="Genomic_DNA"/>
</dbReference>
<organism evidence="1 2">
    <name type="scientific">Proteiniphilum saccharofermentans</name>
    <dbReference type="NCBI Taxonomy" id="1642647"/>
    <lineage>
        <taxon>Bacteria</taxon>
        <taxon>Pseudomonadati</taxon>
        <taxon>Bacteroidota</taxon>
        <taxon>Bacteroidia</taxon>
        <taxon>Bacteroidales</taxon>
        <taxon>Dysgonomonadaceae</taxon>
        <taxon>Proteiniphilum</taxon>
    </lineage>
</organism>